<dbReference type="GO" id="GO:0016891">
    <property type="term" value="F:RNA endonuclease activity producing 5'-phosphomonoesters, hydrolytic mechanism"/>
    <property type="evidence" value="ECO:0007669"/>
    <property type="project" value="TreeGrafter"/>
</dbReference>
<evidence type="ECO:0000256" key="4">
    <source>
        <dbReference type="ARBA" id="ARBA00022759"/>
    </source>
</evidence>
<keyword evidence="6" id="KW-0460">Magnesium</keyword>
<comment type="caution">
    <text evidence="7">The sequence shown here is derived from an EMBL/GenBank/DDBJ whole genome shotgun (WGS) entry which is preliminary data.</text>
</comment>
<accession>A0A1E3G4D1</accession>
<dbReference type="PANTHER" id="PTHR28511:SF1">
    <property type="entry name" value="ENDONUCLEASE V"/>
    <property type="match status" value="1"/>
</dbReference>
<dbReference type="Proteomes" id="UP000094570">
    <property type="component" value="Unassembled WGS sequence"/>
</dbReference>
<comment type="similarity">
    <text evidence="6">Belongs to the endonuclease V family.</text>
</comment>
<keyword evidence="3 6" id="KW-0540">Nuclease</keyword>
<feature type="site" description="Interaction with target DNA" evidence="6">
    <location>
        <position position="77"/>
    </location>
</feature>
<dbReference type="STRING" id="1008305.A4H02_03930"/>
<dbReference type="Gene3D" id="3.30.2170.10">
    <property type="entry name" value="archaeoglobus fulgidus dsm 4304 superfamily"/>
    <property type="match status" value="1"/>
</dbReference>
<name>A0A1E3G4D1_9BACT</name>
<sequence length="228" mass="25826">MENVYLNDQAVQRFVEIQQRLSKRVVLQELLDEHVNLIGGMDVTYVNDFALGVLVVLDRSLNLVSVYCSEKKVTFPYVPGLLAFRELPVLLDCFFKAKKQGQVPDIVFLDGQGIAHPRRLGIASHFGILVNLPTIGVAKKRLYGVCKNEPLLGFPEPLLDRNGDVLGYCYIPKPRASPVYISPGHLCDPESALRVTTKMFRGYKLPEPTRLAHHYTQLLRLEKLRKQQ</sequence>
<keyword evidence="4 6" id="KW-0255">Endonuclease</keyword>
<dbReference type="OrthoDB" id="9790916at2"/>
<evidence type="ECO:0000313" key="8">
    <source>
        <dbReference type="Proteomes" id="UP000094570"/>
    </source>
</evidence>
<dbReference type="CDD" id="cd06559">
    <property type="entry name" value="Endonuclease_V"/>
    <property type="match status" value="1"/>
</dbReference>
<keyword evidence="6" id="KW-0479">Metal-binding</keyword>
<keyword evidence="8" id="KW-1185">Reference proteome</keyword>
<comment type="cofactor">
    <cofactor evidence="6">
        <name>Mg(2+)</name>
        <dbReference type="ChEBI" id="CHEBI:18420"/>
    </cofactor>
</comment>
<dbReference type="InterPro" id="IPR007581">
    <property type="entry name" value="Endonuclease-V"/>
</dbReference>
<dbReference type="PANTHER" id="PTHR28511">
    <property type="entry name" value="ENDONUCLEASE V"/>
    <property type="match status" value="1"/>
</dbReference>
<evidence type="ECO:0000313" key="7">
    <source>
        <dbReference type="EMBL" id="ODN30693.1"/>
    </source>
</evidence>
<keyword evidence="2 6" id="KW-0963">Cytoplasm</keyword>
<dbReference type="RefSeq" id="WP_069292870.1">
    <property type="nucleotide sequence ID" value="NZ_CP140110.1"/>
</dbReference>
<keyword evidence="6" id="KW-0234">DNA repair</keyword>
<dbReference type="EC" id="3.1.21.7" evidence="6"/>
<feature type="binding site" evidence="6">
    <location>
        <position position="110"/>
    </location>
    <ligand>
        <name>Mg(2+)</name>
        <dbReference type="ChEBI" id="CHEBI:18420"/>
    </ligand>
</feature>
<protein>
    <recommendedName>
        <fullName evidence="6">Endonuclease V</fullName>
        <ecNumber evidence="6">3.1.21.7</ecNumber>
    </recommendedName>
    <alternativeName>
        <fullName evidence="6">Deoxyinosine 3'endonuclease</fullName>
    </alternativeName>
    <alternativeName>
        <fullName evidence="6">Deoxyribonuclease V</fullName>
        <shortName evidence="6">DNase V</shortName>
    </alternativeName>
</protein>
<evidence type="ECO:0000256" key="2">
    <source>
        <dbReference type="ARBA" id="ARBA00022490"/>
    </source>
</evidence>
<proteinExistence type="inferred from homology"/>
<feature type="binding site" evidence="6">
    <location>
        <position position="42"/>
    </location>
    <ligand>
        <name>Mg(2+)</name>
        <dbReference type="ChEBI" id="CHEBI:18420"/>
    </ligand>
</feature>
<organism evidence="7 8">
    <name type="scientific">Fervidobacterium thailandense</name>
    <dbReference type="NCBI Taxonomy" id="1008305"/>
    <lineage>
        <taxon>Bacteria</taxon>
        <taxon>Thermotogati</taxon>
        <taxon>Thermotogota</taxon>
        <taxon>Thermotogae</taxon>
        <taxon>Thermotogales</taxon>
        <taxon>Fervidobacteriaceae</taxon>
        <taxon>Fervidobacterium</taxon>
    </lineage>
</organism>
<comment type="function">
    <text evidence="6">DNA repair enzyme involved in the repair of deaminated bases. Selectively cleaves double-stranded DNA at the second phosphodiester bond 3' to a deoxyinosine leaving behind the intact lesion on the nicked DNA.</text>
</comment>
<keyword evidence="5 6" id="KW-0378">Hydrolase</keyword>
<evidence type="ECO:0000256" key="3">
    <source>
        <dbReference type="ARBA" id="ARBA00022722"/>
    </source>
</evidence>
<keyword evidence="6" id="KW-0227">DNA damage</keyword>
<gene>
    <name evidence="6" type="primary">nfi</name>
    <name evidence="7" type="ORF">A4H02_03930</name>
</gene>
<dbReference type="GO" id="GO:0043737">
    <property type="term" value="F:deoxyribonuclease V activity"/>
    <property type="evidence" value="ECO:0007669"/>
    <property type="project" value="UniProtKB-UniRule"/>
</dbReference>
<dbReference type="AlphaFoldDB" id="A0A1E3G4D1"/>
<dbReference type="GO" id="GO:0003727">
    <property type="term" value="F:single-stranded RNA binding"/>
    <property type="evidence" value="ECO:0007669"/>
    <property type="project" value="TreeGrafter"/>
</dbReference>
<dbReference type="GO" id="GO:0005737">
    <property type="term" value="C:cytoplasm"/>
    <property type="evidence" value="ECO:0007669"/>
    <property type="project" value="UniProtKB-SubCell"/>
</dbReference>
<evidence type="ECO:0000256" key="6">
    <source>
        <dbReference type="HAMAP-Rule" id="MF_00801"/>
    </source>
</evidence>
<evidence type="ECO:0000256" key="5">
    <source>
        <dbReference type="ARBA" id="ARBA00022801"/>
    </source>
</evidence>
<evidence type="ECO:0000256" key="1">
    <source>
        <dbReference type="ARBA" id="ARBA00004496"/>
    </source>
</evidence>
<dbReference type="Pfam" id="PF04493">
    <property type="entry name" value="Endonuclease_5"/>
    <property type="match status" value="1"/>
</dbReference>
<dbReference type="GO" id="GO:0006281">
    <property type="term" value="P:DNA repair"/>
    <property type="evidence" value="ECO:0007669"/>
    <property type="project" value="UniProtKB-UniRule"/>
</dbReference>
<dbReference type="EMBL" id="LWAF01000004">
    <property type="protein sequence ID" value="ODN30693.1"/>
    <property type="molecule type" value="Genomic_DNA"/>
</dbReference>
<comment type="catalytic activity">
    <reaction evidence="6">
        <text>Endonucleolytic cleavage at apurinic or apyrimidinic sites to products with a 5'-phosphate.</text>
        <dbReference type="EC" id="3.1.21.7"/>
    </reaction>
</comment>
<reference evidence="8" key="1">
    <citation type="submission" date="2016-04" db="EMBL/GenBank/DDBJ databases">
        <title>The genome sequence project of a novel Fervidobacterium isolate from a hot spring in Thailand.</title>
        <authorList>
            <person name="Gonzalez J.M."/>
            <person name="Cuecas A."/>
            <person name="Kanoksilapatham W."/>
        </authorList>
    </citation>
    <scope>NUCLEOTIDE SEQUENCE [LARGE SCALE GENOMIC DNA]</scope>
    <source>
        <strain evidence="8">FC2004</strain>
    </source>
</reference>
<comment type="subcellular location">
    <subcellularLocation>
        <location evidence="1 6">Cytoplasm</location>
    </subcellularLocation>
</comment>
<dbReference type="HAMAP" id="MF_00801">
    <property type="entry name" value="Endonuclease_5"/>
    <property type="match status" value="1"/>
</dbReference>
<dbReference type="GO" id="GO:0000287">
    <property type="term" value="F:magnesium ion binding"/>
    <property type="evidence" value="ECO:0007669"/>
    <property type="project" value="UniProtKB-UniRule"/>
</dbReference>